<feature type="compositionally biased region" description="Polar residues" evidence="1">
    <location>
        <begin position="36"/>
        <end position="57"/>
    </location>
</feature>
<proteinExistence type="predicted"/>
<name>A0ABR1YDT5_9PEZI</name>
<feature type="region of interest" description="Disordered" evidence="1">
    <location>
        <begin position="36"/>
        <end position="97"/>
    </location>
</feature>
<feature type="region of interest" description="Disordered" evidence="1">
    <location>
        <begin position="187"/>
        <end position="206"/>
    </location>
</feature>
<reference evidence="2 3" key="1">
    <citation type="submission" date="2024-04" db="EMBL/GenBank/DDBJ databases">
        <title>Phyllosticta paracitricarpa is synonymous to the EU quarantine fungus P. citricarpa based on phylogenomic analyses.</title>
        <authorList>
            <consortium name="Lawrence Berkeley National Laboratory"/>
            <person name="Van Ingen-Buijs V.A."/>
            <person name="Van Westerhoven A.C."/>
            <person name="Haridas S."/>
            <person name="Skiadas P."/>
            <person name="Martin F."/>
            <person name="Groenewald J.Z."/>
            <person name="Crous P.W."/>
            <person name="Seidl M.F."/>
        </authorList>
    </citation>
    <scope>NUCLEOTIDE SEQUENCE [LARGE SCALE GENOMIC DNA]</scope>
    <source>
        <strain evidence="2 3">CBS 123374</strain>
    </source>
</reference>
<dbReference type="EMBL" id="JBBWRZ010000011">
    <property type="protein sequence ID" value="KAK8225895.1"/>
    <property type="molecule type" value="Genomic_DNA"/>
</dbReference>
<sequence length="232" mass="25512">MASIPASGVNKKRPASEALESDQRLAKRFNLLNIGTRSNSNISHSHPAPSLTSSAENNGKLYIPVAGNPATAQAPHHEPLPNGEISQRKRAPVDDDWMPIDETKDRVYIYDLDQELADIESDEEKPIFLPDIEKHLNRIPPHLLKTKVPQPTEHNQLVLYSIPQSLSVPEDKDSVRKAIIEARARAGQNWSPPDGSAATQAGTAVEEPQVEAMATDVDTDPQVMDVEPMDIE</sequence>
<dbReference type="Pfam" id="PF20354">
    <property type="entry name" value="DUF6649"/>
    <property type="match status" value="1"/>
</dbReference>
<protein>
    <submittedName>
        <fullName evidence="2">Uncharacterized protein</fullName>
    </submittedName>
</protein>
<accession>A0ABR1YDT5</accession>
<dbReference type="InterPro" id="IPR046591">
    <property type="entry name" value="DUF6649"/>
</dbReference>
<evidence type="ECO:0000256" key="1">
    <source>
        <dbReference type="SAM" id="MobiDB-lite"/>
    </source>
</evidence>
<keyword evidence="3" id="KW-1185">Reference proteome</keyword>
<evidence type="ECO:0000313" key="2">
    <source>
        <dbReference type="EMBL" id="KAK8225895.1"/>
    </source>
</evidence>
<feature type="region of interest" description="Disordered" evidence="1">
    <location>
        <begin position="1"/>
        <end position="21"/>
    </location>
</feature>
<gene>
    <name evidence="2" type="ORF">HDK90DRAFT_420173</name>
</gene>
<evidence type="ECO:0000313" key="3">
    <source>
        <dbReference type="Proteomes" id="UP001492380"/>
    </source>
</evidence>
<dbReference type="Proteomes" id="UP001492380">
    <property type="component" value="Unassembled WGS sequence"/>
</dbReference>
<comment type="caution">
    <text evidence="2">The sequence shown here is derived from an EMBL/GenBank/DDBJ whole genome shotgun (WGS) entry which is preliminary data.</text>
</comment>
<organism evidence="2 3">
    <name type="scientific">Phyllosticta capitalensis</name>
    <dbReference type="NCBI Taxonomy" id="121624"/>
    <lineage>
        <taxon>Eukaryota</taxon>
        <taxon>Fungi</taxon>
        <taxon>Dikarya</taxon>
        <taxon>Ascomycota</taxon>
        <taxon>Pezizomycotina</taxon>
        <taxon>Dothideomycetes</taxon>
        <taxon>Dothideomycetes incertae sedis</taxon>
        <taxon>Botryosphaeriales</taxon>
        <taxon>Phyllostictaceae</taxon>
        <taxon>Phyllosticta</taxon>
    </lineage>
</organism>